<evidence type="ECO:0000259" key="2">
    <source>
        <dbReference type="Pfam" id="PF00296"/>
    </source>
</evidence>
<dbReference type="PANTHER" id="PTHR43244:SF1">
    <property type="entry name" value="5,10-METHYLENETETRAHYDROMETHANOPTERIN REDUCTASE"/>
    <property type="match status" value="1"/>
</dbReference>
<feature type="domain" description="Luciferase-like" evidence="2">
    <location>
        <begin position="31"/>
        <end position="348"/>
    </location>
</feature>
<dbReference type="STRING" id="141349.BN1232_04040"/>
<keyword evidence="1" id="KW-0560">Oxidoreductase</keyword>
<evidence type="ECO:0000256" key="1">
    <source>
        <dbReference type="ARBA" id="ARBA00023002"/>
    </source>
</evidence>
<reference evidence="3 4" key="1">
    <citation type="submission" date="2015-03" db="EMBL/GenBank/DDBJ databases">
        <authorList>
            <person name="Urmite Genomes"/>
        </authorList>
    </citation>
    <scope>NUCLEOTIDE SEQUENCE [LARGE SCALE GENOMIC DNA]</scope>
    <source>
        <strain evidence="3 4">CSUR P1491</strain>
    </source>
</reference>
<dbReference type="InterPro" id="IPR036661">
    <property type="entry name" value="Luciferase-like_sf"/>
</dbReference>
<dbReference type="SUPFAM" id="SSF51679">
    <property type="entry name" value="Bacterial luciferase-like"/>
    <property type="match status" value="1"/>
</dbReference>
<dbReference type="InterPro" id="IPR011251">
    <property type="entry name" value="Luciferase-like_dom"/>
</dbReference>
<dbReference type="PANTHER" id="PTHR43244">
    <property type="match status" value="1"/>
</dbReference>
<dbReference type="CDD" id="cd01097">
    <property type="entry name" value="Tetrahydromethanopterin_reductase"/>
    <property type="match status" value="1"/>
</dbReference>
<dbReference type="GO" id="GO:0016705">
    <property type="term" value="F:oxidoreductase activity, acting on paired donors, with incorporation or reduction of molecular oxygen"/>
    <property type="evidence" value="ECO:0007669"/>
    <property type="project" value="InterPro"/>
</dbReference>
<dbReference type="EMBL" id="CTEE01000001">
    <property type="protein sequence ID" value="CQD17874.1"/>
    <property type="molecule type" value="Genomic_DNA"/>
</dbReference>
<dbReference type="Gene3D" id="3.20.20.30">
    <property type="entry name" value="Luciferase-like domain"/>
    <property type="match status" value="1"/>
</dbReference>
<dbReference type="InterPro" id="IPR022378">
    <property type="entry name" value="F420_OxRdatse_MSMEG2249_pred"/>
</dbReference>
<proteinExistence type="predicted"/>
<dbReference type="Proteomes" id="UP000199251">
    <property type="component" value="Unassembled WGS sequence"/>
</dbReference>
<dbReference type="OrthoDB" id="5729035at2"/>
<protein>
    <submittedName>
        <fullName evidence="3">Luciferase family protein</fullName>
    </submittedName>
</protein>
<gene>
    <name evidence="3" type="ORF">BN1232_04040</name>
</gene>
<accession>A0A0E4GZL0</accession>
<name>A0A0E4GZL0_MYCLN</name>
<dbReference type="Pfam" id="PF00296">
    <property type="entry name" value="Bac_luciferase"/>
    <property type="match status" value="1"/>
</dbReference>
<evidence type="ECO:0000313" key="3">
    <source>
        <dbReference type="EMBL" id="CQD17874.1"/>
    </source>
</evidence>
<sequence>MSSLTTVDEIDAPAPVLEDLGIFLTAGRQRSPGVILEEAVFAERLGLRRGFLSERYDIKVTGPLLGGVGAVTSRLSLGTGVLAAGARHPVMTAALGATMQAAYGERTVLGLGRGHTTWMETLGLANQPGALGKMYSLPAFVDYIDIIRRLWRGETIDYDGPAGRYEGIFMADPPQCAPPPIWWGLMGGPKAARLAATVADGAVMLDLITPDAVAQTARIIRTERERAGLDPAAFTLAVGVITTPDFDDIGVLNQTAARLLTYIVGMPSVVETYSKVNGWDADVLHKLTEHELFKAQQTKTADLAYHRHQLIEAAKHVPMEWMHDSCAIGTSAECVTSLQRFRDAGADEIVIYGSNPTDNTRLVGLWRNRAQAQN</sequence>
<evidence type="ECO:0000313" key="4">
    <source>
        <dbReference type="Proteomes" id="UP000199251"/>
    </source>
</evidence>
<dbReference type="AlphaFoldDB" id="A0A0E4GZL0"/>
<dbReference type="RefSeq" id="WP_090604371.1">
    <property type="nucleotide sequence ID" value="NZ_CTEE01000001.1"/>
</dbReference>
<dbReference type="NCBIfam" id="TIGR03857">
    <property type="entry name" value="F420_MSMEG_2249"/>
    <property type="match status" value="1"/>
</dbReference>
<dbReference type="InterPro" id="IPR050564">
    <property type="entry name" value="F420-G6PD/mer"/>
</dbReference>
<organism evidence="3 4">
    <name type="scientific">Mycobacterium lentiflavum</name>
    <dbReference type="NCBI Taxonomy" id="141349"/>
    <lineage>
        <taxon>Bacteria</taxon>
        <taxon>Bacillati</taxon>
        <taxon>Actinomycetota</taxon>
        <taxon>Actinomycetes</taxon>
        <taxon>Mycobacteriales</taxon>
        <taxon>Mycobacteriaceae</taxon>
        <taxon>Mycobacterium</taxon>
        <taxon>Mycobacterium simiae complex</taxon>
    </lineage>
</organism>